<gene>
    <name evidence="2" type="ORF">CC78DRAFT_57001</name>
</gene>
<proteinExistence type="predicted"/>
<keyword evidence="3" id="KW-1185">Reference proteome</keyword>
<feature type="region of interest" description="Disordered" evidence="1">
    <location>
        <begin position="245"/>
        <end position="287"/>
    </location>
</feature>
<comment type="caution">
    <text evidence="2">The sequence shown here is derived from an EMBL/GenBank/DDBJ whole genome shotgun (WGS) entry which is preliminary data.</text>
</comment>
<sequence length="287" mass="32275">MPQQRRFILLDETCASSEIPKMMGRVVADKYLPLEQYVPKENLTGEQPHNTNDIMPDILPQPFISTNRKDVLSSAKENSLSAALTALFGFEFANGQEDLVKLESATVNRYMLNNPKDYFSRLMGDEMYARDVNELLEEKGKAYFVSGFLTTSGSLWTFSKSKSRTKAVDLTAPISAAVGLPVIIPGLEDPGLTVSRSKFDGQARRMHVVEEEIFAVAYLIVKRKSSFTLSSPHVRHNAVLRGPSRVKAKHHGFGEDSDEEIDDEEDERIEVSDQNEGTEDMARSWYF</sequence>
<dbReference type="Proteomes" id="UP000800093">
    <property type="component" value="Unassembled WGS sequence"/>
</dbReference>
<name>A0A9P4K1I0_9PLEO</name>
<protein>
    <submittedName>
        <fullName evidence="2">Uncharacterized protein</fullName>
    </submittedName>
</protein>
<evidence type="ECO:0000256" key="1">
    <source>
        <dbReference type="SAM" id="MobiDB-lite"/>
    </source>
</evidence>
<dbReference type="OrthoDB" id="5410365at2759"/>
<organism evidence="2 3">
    <name type="scientific">Lojkania enalia</name>
    <dbReference type="NCBI Taxonomy" id="147567"/>
    <lineage>
        <taxon>Eukaryota</taxon>
        <taxon>Fungi</taxon>
        <taxon>Dikarya</taxon>
        <taxon>Ascomycota</taxon>
        <taxon>Pezizomycotina</taxon>
        <taxon>Dothideomycetes</taxon>
        <taxon>Pleosporomycetidae</taxon>
        <taxon>Pleosporales</taxon>
        <taxon>Pleosporales incertae sedis</taxon>
        <taxon>Lojkania</taxon>
    </lineage>
</organism>
<accession>A0A9P4K1I0</accession>
<reference evidence="3" key="1">
    <citation type="journal article" date="2020" name="Stud. Mycol.">
        <title>101 Dothideomycetes genomes: A test case for predicting lifestyles and emergence of pathogens.</title>
        <authorList>
            <person name="Haridas S."/>
            <person name="Albert R."/>
            <person name="Binder M."/>
            <person name="Bloem J."/>
            <person name="LaButti K."/>
            <person name="Salamov A."/>
            <person name="Andreopoulos B."/>
            <person name="Baker S."/>
            <person name="Barry K."/>
            <person name="Bills G."/>
            <person name="Bluhm B."/>
            <person name="Cannon C."/>
            <person name="Castanera R."/>
            <person name="Culley D."/>
            <person name="Daum C."/>
            <person name="Ezra D."/>
            <person name="Gonzalez J."/>
            <person name="Henrissat B."/>
            <person name="Kuo A."/>
            <person name="Liang C."/>
            <person name="Lipzen A."/>
            <person name="Lutzoni F."/>
            <person name="Magnuson J."/>
            <person name="Mondo S."/>
            <person name="Nolan M."/>
            <person name="Ohm R."/>
            <person name="Pangilinan J."/>
            <person name="Park H.-J."/>
            <person name="Ramirez L."/>
            <person name="Alfaro M."/>
            <person name="Sun H."/>
            <person name="Tritt A."/>
            <person name="Yoshinaga Y."/>
            <person name="Zwiers L.-H."/>
            <person name="Turgeon B."/>
            <person name="Goodwin S."/>
            <person name="Spatafora J."/>
            <person name="Crous P."/>
            <person name="Grigoriev I."/>
        </authorList>
    </citation>
    <scope>NUCLEOTIDE SEQUENCE [LARGE SCALE GENOMIC DNA]</scope>
    <source>
        <strain evidence="3">CBS 304.66</strain>
    </source>
</reference>
<dbReference type="EMBL" id="ML986705">
    <property type="protein sequence ID" value="KAF2259607.1"/>
    <property type="molecule type" value="Genomic_DNA"/>
</dbReference>
<dbReference type="AlphaFoldDB" id="A0A9P4K1I0"/>
<feature type="compositionally biased region" description="Acidic residues" evidence="1">
    <location>
        <begin position="255"/>
        <end position="268"/>
    </location>
</feature>
<evidence type="ECO:0000313" key="2">
    <source>
        <dbReference type="EMBL" id="KAF2259607.1"/>
    </source>
</evidence>
<evidence type="ECO:0000313" key="3">
    <source>
        <dbReference type="Proteomes" id="UP000800093"/>
    </source>
</evidence>